<dbReference type="PANTHER" id="PTHR43830">
    <property type="entry name" value="PROTEIN PSP1"/>
    <property type="match status" value="1"/>
</dbReference>
<sequence length="303" mass="34250">MIKVVGVRFKKAGKIYYFDPVDIDVNKGDSVIVETARGIEFGQCVVGPKEISEEDIVSPLKTVIRKATEEDIVRHAENQVKEKEAYNICVEKIQQHKLVMKLIDVEYTFDNNKVIFYFTADGRVDFRELVKDLATVFRTRIELRQIGVRDESKMVGGLGPCGRPLCCSSFLGDFAPVSIKMAKEQNLSLNPTKISGICGRLMCCLNYEQDTYEDIRKRLPRVGSIVETPFGNGEVVANSVVKELVKVKIRSKDGEEVLREVSINEITLVSGNYEGIIEENEIKIEIEDADVDMNEIKELFKEN</sequence>
<accession>A0ABQ5N694</accession>
<protein>
    <submittedName>
        <fullName evidence="2">Stage 0 sporulation protein</fullName>
    </submittedName>
</protein>
<feature type="domain" description="PSP1 C-terminal" evidence="1">
    <location>
        <begin position="61"/>
        <end position="146"/>
    </location>
</feature>
<keyword evidence="3" id="KW-1185">Reference proteome</keyword>
<gene>
    <name evidence="2" type="ORF">bsdE14_20750</name>
</gene>
<dbReference type="Proteomes" id="UP001208567">
    <property type="component" value="Unassembled WGS sequence"/>
</dbReference>
<dbReference type="RefSeq" id="WP_264849943.1">
    <property type="nucleotide sequence ID" value="NZ_BRXR01000001.1"/>
</dbReference>
<dbReference type="PROSITE" id="PS51411">
    <property type="entry name" value="PSP1_C"/>
    <property type="match status" value="1"/>
</dbReference>
<organism evidence="2 3">
    <name type="scientific">Clostridium omnivorum</name>
    <dbReference type="NCBI Taxonomy" id="1604902"/>
    <lineage>
        <taxon>Bacteria</taxon>
        <taxon>Bacillati</taxon>
        <taxon>Bacillota</taxon>
        <taxon>Clostridia</taxon>
        <taxon>Eubacteriales</taxon>
        <taxon>Clostridiaceae</taxon>
        <taxon>Clostridium</taxon>
    </lineage>
</organism>
<dbReference type="InterPro" id="IPR047767">
    <property type="entry name" value="PSP1-like"/>
</dbReference>
<evidence type="ECO:0000259" key="1">
    <source>
        <dbReference type="PROSITE" id="PS51411"/>
    </source>
</evidence>
<evidence type="ECO:0000313" key="3">
    <source>
        <dbReference type="Proteomes" id="UP001208567"/>
    </source>
</evidence>
<dbReference type="PANTHER" id="PTHR43830:SF3">
    <property type="entry name" value="PROTEIN PSP1"/>
    <property type="match status" value="1"/>
</dbReference>
<dbReference type="Pfam" id="PF04468">
    <property type="entry name" value="PSP1"/>
    <property type="match status" value="1"/>
</dbReference>
<comment type="caution">
    <text evidence="2">The sequence shown here is derived from an EMBL/GenBank/DDBJ whole genome shotgun (WGS) entry which is preliminary data.</text>
</comment>
<evidence type="ECO:0000313" key="2">
    <source>
        <dbReference type="EMBL" id="GLC30665.1"/>
    </source>
</evidence>
<proteinExistence type="predicted"/>
<reference evidence="2 3" key="1">
    <citation type="journal article" date="2024" name="Int. J. Syst. Evol. Microbiol.">
        <title>Clostridium omnivorum sp. nov., isolated from anoxic soil under the treatment of reductive soil disinfestation.</title>
        <authorList>
            <person name="Ueki A."/>
            <person name="Tonouchi A."/>
            <person name="Kaku N."/>
            <person name="Honma S."/>
            <person name="Ueki K."/>
        </authorList>
    </citation>
    <scope>NUCLEOTIDE SEQUENCE [LARGE SCALE GENOMIC DNA]</scope>
    <source>
        <strain evidence="2 3">E14</strain>
    </source>
</reference>
<dbReference type="InterPro" id="IPR007557">
    <property type="entry name" value="PSP1_C"/>
</dbReference>
<name>A0ABQ5N694_9CLOT</name>
<dbReference type="NCBIfam" id="NF041131">
    <property type="entry name" value="RicT_YaaT_fam"/>
    <property type="match status" value="1"/>
</dbReference>
<dbReference type="EMBL" id="BRXR01000001">
    <property type="protein sequence ID" value="GLC30665.1"/>
    <property type="molecule type" value="Genomic_DNA"/>
</dbReference>